<dbReference type="PANTHER" id="PTHR13594">
    <property type="entry name" value="CENTRIOLAR COILED-COIL PROTEIN OF 110 KDA"/>
    <property type="match status" value="1"/>
</dbReference>
<feature type="region of interest" description="Disordered" evidence="1">
    <location>
        <begin position="623"/>
        <end position="650"/>
    </location>
</feature>
<dbReference type="AlphaFoldDB" id="A0A1B6CK86"/>
<feature type="non-terminal residue" evidence="2">
    <location>
        <position position="1"/>
    </location>
</feature>
<evidence type="ECO:0000256" key="1">
    <source>
        <dbReference type="SAM" id="MobiDB-lite"/>
    </source>
</evidence>
<organism evidence="2">
    <name type="scientific">Clastoptera arizonana</name>
    <name type="common">Arizona spittle bug</name>
    <dbReference type="NCBI Taxonomy" id="38151"/>
    <lineage>
        <taxon>Eukaryota</taxon>
        <taxon>Metazoa</taxon>
        <taxon>Ecdysozoa</taxon>
        <taxon>Arthropoda</taxon>
        <taxon>Hexapoda</taxon>
        <taxon>Insecta</taxon>
        <taxon>Pterygota</taxon>
        <taxon>Neoptera</taxon>
        <taxon>Paraneoptera</taxon>
        <taxon>Hemiptera</taxon>
        <taxon>Auchenorrhyncha</taxon>
        <taxon>Cercopoidea</taxon>
        <taxon>Clastopteridae</taxon>
        <taxon>Clastoptera</taxon>
    </lineage>
</organism>
<proteinExistence type="predicted"/>
<accession>A0A1B6CK86</accession>
<reference evidence="2" key="1">
    <citation type="submission" date="2015-12" db="EMBL/GenBank/DDBJ databases">
        <title>De novo transcriptome assembly of four potential Pierce s Disease insect vectors from Arizona vineyards.</title>
        <authorList>
            <person name="Tassone E.E."/>
        </authorList>
    </citation>
    <scope>NUCLEOTIDE SEQUENCE</scope>
</reference>
<protein>
    <recommendedName>
        <fullName evidence="3">Centriolar coiled-coil protein of 110 kDa</fullName>
    </recommendedName>
</protein>
<dbReference type="PANTHER" id="PTHR13594:SF1">
    <property type="entry name" value="CENTRIOLAR COILED-COIL PROTEIN OF 110 KDA"/>
    <property type="match status" value="1"/>
</dbReference>
<dbReference type="GO" id="GO:0005814">
    <property type="term" value="C:centriole"/>
    <property type="evidence" value="ECO:0007669"/>
    <property type="project" value="InterPro"/>
</dbReference>
<dbReference type="GO" id="GO:0007099">
    <property type="term" value="P:centriole replication"/>
    <property type="evidence" value="ECO:0007669"/>
    <property type="project" value="InterPro"/>
</dbReference>
<dbReference type="PROSITE" id="PS50096">
    <property type="entry name" value="IQ"/>
    <property type="match status" value="1"/>
</dbReference>
<dbReference type="GO" id="GO:1903723">
    <property type="term" value="P:negative regulation of centriole elongation"/>
    <property type="evidence" value="ECO:0007669"/>
    <property type="project" value="TreeGrafter"/>
</dbReference>
<dbReference type="EMBL" id="GEDC01023431">
    <property type="protein sequence ID" value="JAS13867.1"/>
    <property type="molecule type" value="Transcribed_RNA"/>
</dbReference>
<sequence>RLKDKRHSTDSGVMISNDLEESKTKIWKNENVVLGCNNNCIFENTVRSDDYEIDGVVDNFVKEAIADNNFKEFLYNNIINSLENDQYSTVNENECIVNYPKNITLKIDYFNKDHLIKKQANVSEPSNYICNNSTNEKPDELKETYIEDMLDVSLCKTMSLTAPNLQIGNNNTCEVHSNLSQISLNKNNLESNTTRSPLVRRNSYVLDSPSPALLAHMNDNKVNCNSSDSNYVRSPNIRDNTQLISFPYKKSRKLWDRVKPKNLFKKYKNINICLMKNRSLSLTSLPNCDINYPQQRSSSVDCILSLLKNKIANESVLKSDLNLIQIVSNISPKNTSQNRNYIRTVQKEKVCNIICNSEIDSDDHVSYLDTYKPLVIPQDLQNNFDVYNYKKLQDNYETTFRLTTRSDDCCSVCSSISSNKFINSTQSFPPSTTENISQLFSQLKIQHERQLQELLKRQEEETKVLSECQSPKFYSSSEKSFHEQVINCSRAKSSCKKELFPQQLLEVYSQKELKAATLICAYARGFLTRRLLHTEKVQQIIETIRESLLCALSLRAESALKPMDLELNTRLIQQLTSACYDLHDVFSLSVTQRMAIIAADREIKQKRASQTKRNLQHGINMKTIKKPIQQEPRAQARSYSSDSSYACREL</sequence>
<name>A0A1B6CK86_9HEMI</name>
<dbReference type="InterPro" id="IPR033207">
    <property type="entry name" value="CCP110"/>
</dbReference>
<dbReference type="GO" id="GO:0032465">
    <property type="term" value="P:regulation of cytokinesis"/>
    <property type="evidence" value="ECO:0007669"/>
    <property type="project" value="InterPro"/>
</dbReference>
<dbReference type="GO" id="GO:0032053">
    <property type="term" value="P:ciliary basal body organization"/>
    <property type="evidence" value="ECO:0007669"/>
    <property type="project" value="TreeGrafter"/>
</dbReference>
<evidence type="ECO:0008006" key="3">
    <source>
        <dbReference type="Google" id="ProtNLM"/>
    </source>
</evidence>
<gene>
    <name evidence="2" type="ORF">g.37430</name>
</gene>
<evidence type="ECO:0000313" key="2">
    <source>
        <dbReference type="EMBL" id="JAS13867.1"/>
    </source>
</evidence>